<feature type="domain" description="Zeta toxin" evidence="3">
    <location>
        <begin position="108"/>
        <end position="216"/>
    </location>
</feature>
<sequence length="248" mass="28733">MAQPLPRLRIIAGPNGSGKTNLATSLRRLISFGVYLNPDEFEKSLKQNNSISFTSFSKEITTKKLETHFLNCPQLEKYKNHAAFIRSLKITKRSLTVPHEHINSYVAASLCDYLRKEFIKHKVSFTFETVMSHKSKLVTLKDAKTAGYRTYLYFVSTDRVDINIARIEQRIKEGGHPVSEDKVKRRFKRSMKLLKQAIKLSDRAFIFDNSKERQIWFAEITEGKAIDYKTDDIPIWFNSYVLKSTQSL</sequence>
<keyword evidence="1" id="KW-0547">Nucleotide-binding</keyword>
<dbReference type="GO" id="GO:0005524">
    <property type="term" value="F:ATP binding"/>
    <property type="evidence" value="ECO:0007669"/>
    <property type="project" value="UniProtKB-KW"/>
</dbReference>
<gene>
    <name evidence="4" type="ORF">COA96_05575</name>
</gene>
<evidence type="ECO:0000256" key="1">
    <source>
        <dbReference type="ARBA" id="ARBA00022741"/>
    </source>
</evidence>
<dbReference type="EMBL" id="NVVJ01000012">
    <property type="protein sequence ID" value="PCJ26213.1"/>
    <property type="molecule type" value="Genomic_DNA"/>
</dbReference>
<comment type="caution">
    <text evidence="4">The sequence shown here is derived from an EMBL/GenBank/DDBJ whole genome shotgun (WGS) entry which is preliminary data.</text>
</comment>
<dbReference type="PANTHER" id="PTHR39206">
    <property type="entry name" value="SLL8004 PROTEIN"/>
    <property type="match status" value="1"/>
</dbReference>
<name>A0A2A5B3V0_9GAMM</name>
<proteinExistence type="predicted"/>
<evidence type="ECO:0000256" key="2">
    <source>
        <dbReference type="ARBA" id="ARBA00022840"/>
    </source>
</evidence>
<dbReference type="Gene3D" id="3.40.50.300">
    <property type="entry name" value="P-loop containing nucleotide triphosphate hydrolases"/>
    <property type="match status" value="1"/>
</dbReference>
<protein>
    <recommendedName>
        <fullName evidence="3">Zeta toxin domain-containing protein</fullName>
    </recommendedName>
</protein>
<keyword evidence="2" id="KW-0067">ATP-binding</keyword>
<dbReference type="AlphaFoldDB" id="A0A2A5B3V0"/>
<evidence type="ECO:0000313" key="5">
    <source>
        <dbReference type="Proteomes" id="UP000218327"/>
    </source>
</evidence>
<dbReference type="Proteomes" id="UP000218327">
    <property type="component" value="Unassembled WGS sequence"/>
</dbReference>
<dbReference type="InterPro" id="IPR027417">
    <property type="entry name" value="P-loop_NTPase"/>
</dbReference>
<dbReference type="Pfam" id="PF06414">
    <property type="entry name" value="Zeta_toxin"/>
    <property type="match status" value="1"/>
</dbReference>
<dbReference type="PANTHER" id="PTHR39206:SF1">
    <property type="entry name" value="SLL8004 PROTEIN"/>
    <property type="match status" value="1"/>
</dbReference>
<evidence type="ECO:0000313" key="4">
    <source>
        <dbReference type="EMBL" id="PCJ26213.1"/>
    </source>
</evidence>
<accession>A0A2A5B3V0</accession>
<reference evidence="5" key="1">
    <citation type="submission" date="2017-08" db="EMBL/GenBank/DDBJ databases">
        <title>A dynamic microbial community with high functional redundancy inhabits the cold, oxic subseafloor aquifer.</title>
        <authorList>
            <person name="Tully B.J."/>
            <person name="Wheat C.G."/>
            <person name="Glazer B.T."/>
            <person name="Huber J.A."/>
        </authorList>
    </citation>
    <scope>NUCLEOTIDE SEQUENCE [LARGE SCALE GENOMIC DNA]</scope>
</reference>
<dbReference type="SUPFAM" id="SSF52540">
    <property type="entry name" value="P-loop containing nucleoside triphosphate hydrolases"/>
    <property type="match status" value="1"/>
</dbReference>
<evidence type="ECO:0000259" key="3">
    <source>
        <dbReference type="Pfam" id="PF06414"/>
    </source>
</evidence>
<organism evidence="4 5">
    <name type="scientific">SAR86 cluster bacterium</name>
    <dbReference type="NCBI Taxonomy" id="2030880"/>
    <lineage>
        <taxon>Bacteria</taxon>
        <taxon>Pseudomonadati</taxon>
        <taxon>Pseudomonadota</taxon>
        <taxon>Gammaproteobacteria</taxon>
        <taxon>SAR86 cluster</taxon>
    </lineage>
</organism>
<dbReference type="GO" id="GO:0016301">
    <property type="term" value="F:kinase activity"/>
    <property type="evidence" value="ECO:0007669"/>
    <property type="project" value="InterPro"/>
</dbReference>
<dbReference type="InterPro" id="IPR010488">
    <property type="entry name" value="Zeta_toxin_domain"/>
</dbReference>